<feature type="modified residue" description="4-aspartylphosphate" evidence="2">
    <location>
        <position position="79"/>
    </location>
</feature>
<dbReference type="InterPro" id="IPR001789">
    <property type="entry name" value="Sig_transdc_resp-reg_receiver"/>
</dbReference>
<name>A0A2H5F3U1_9RHOB</name>
<dbReference type="Proteomes" id="UP000234530">
    <property type="component" value="Chromosome"/>
</dbReference>
<gene>
    <name evidence="4" type="ORF">CX676_06820</name>
</gene>
<organism evidence="4 5">
    <name type="scientific">Paracoccus zhejiangensis</name>
    <dbReference type="NCBI Taxonomy" id="1077935"/>
    <lineage>
        <taxon>Bacteria</taxon>
        <taxon>Pseudomonadati</taxon>
        <taxon>Pseudomonadota</taxon>
        <taxon>Alphaproteobacteria</taxon>
        <taxon>Rhodobacterales</taxon>
        <taxon>Paracoccaceae</taxon>
        <taxon>Paracoccus</taxon>
    </lineage>
</organism>
<keyword evidence="1 2" id="KW-0597">Phosphoprotein</keyword>
<dbReference type="OrthoDB" id="7831674at2"/>
<accession>A0A2H5F3U1</accession>
<feature type="domain" description="Response regulatory" evidence="3">
    <location>
        <begin position="30"/>
        <end position="143"/>
    </location>
</feature>
<dbReference type="AlphaFoldDB" id="A0A2H5F3U1"/>
<dbReference type="EMBL" id="CP025430">
    <property type="protein sequence ID" value="AUH66213.1"/>
    <property type="molecule type" value="Genomic_DNA"/>
</dbReference>
<reference evidence="4 5" key="1">
    <citation type="journal article" date="2013" name="Antonie Van Leeuwenhoek">
        <title>Paracoccus zhejiangensis sp. nov., isolated from activated sludge in wastewater-treatment system.</title>
        <authorList>
            <person name="Wu Z.G."/>
            <person name="Zhang D.F."/>
            <person name="Liu Y.L."/>
            <person name="Wang F."/>
            <person name="Jiang X."/>
            <person name="Li C."/>
            <person name="Li S.P."/>
            <person name="Hong Q."/>
            <person name="Li W.J."/>
        </authorList>
    </citation>
    <scope>NUCLEOTIDE SEQUENCE [LARGE SCALE GENOMIC DNA]</scope>
    <source>
        <strain evidence="4 5">J6</strain>
    </source>
</reference>
<dbReference type="SUPFAM" id="SSF52172">
    <property type="entry name" value="CheY-like"/>
    <property type="match status" value="1"/>
</dbReference>
<proteinExistence type="predicted"/>
<dbReference type="InterPro" id="IPR011006">
    <property type="entry name" value="CheY-like_superfamily"/>
</dbReference>
<dbReference type="KEGG" id="pzh:CX676_06820"/>
<dbReference type="InterPro" id="IPR050595">
    <property type="entry name" value="Bact_response_regulator"/>
</dbReference>
<evidence type="ECO:0000256" key="1">
    <source>
        <dbReference type="ARBA" id="ARBA00022553"/>
    </source>
</evidence>
<sequence length="245" mass="26042">MLTEVGKETPGQGLPQWKIDLPNRPLTGLTVLVVEDSRFASEAVRLLCLRSGARIRRADCLRSAARHLQTYRPSVVIVDLGLPDGNGADLIRRMVVAHPRVPVILGMSGDPDNEQAAMEAGANGFLAKPVESLAAFQQMVLRHLPAAVRLGGPRLLTDDVIAPDATALRDDLLHIVEVMAAAENTGAVDYIAGFLAGLGRSAHDTALEDAANLLARDHADGRSLAADLTRISGLVYERLAAAKGI</sequence>
<dbReference type="Pfam" id="PF00072">
    <property type="entry name" value="Response_reg"/>
    <property type="match status" value="1"/>
</dbReference>
<dbReference type="SMART" id="SM00448">
    <property type="entry name" value="REC"/>
    <property type="match status" value="1"/>
</dbReference>
<dbReference type="RefSeq" id="WP_101754190.1">
    <property type="nucleotide sequence ID" value="NZ_CP025430.1"/>
</dbReference>
<dbReference type="PANTHER" id="PTHR44591:SF3">
    <property type="entry name" value="RESPONSE REGULATORY DOMAIN-CONTAINING PROTEIN"/>
    <property type="match status" value="1"/>
</dbReference>
<dbReference type="PANTHER" id="PTHR44591">
    <property type="entry name" value="STRESS RESPONSE REGULATOR PROTEIN 1"/>
    <property type="match status" value="1"/>
</dbReference>
<evidence type="ECO:0000313" key="5">
    <source>
        <dbReference type="Proteomes" id="UP000234530"/>
    </source>
</evidence>
<dbReference type="PROSITE" id="PS50110">
    <property type="entry name" value="RESPONSE_REGULATORY"/>
    <property type="match status" value="1"/>
</dbReference>
<evidence type="ECO:0000259" key="3">
    <source>
        <dbReference type="PROSITE" id="PS50110"/>
    </source>
</evidence>
<dbReference type="GO" id="GO:0000160">
    <property type="term" value="P:phosphorelay signal transduction system"/>
    <property type="evidence" value="ECO:0007669"/>
    <property type="project" value="InterPro"/>
</dbReference>
<dbReference type="CDD" id="cd00156">
    <property type="entry name" value="REC"/>
    <property type="match status" value="1"/>
</dbReference>
<protein>
    <submittedName>
        <fullName evidence="4">Response regulator</fullName>
    </submittedName>
</protein>
<evidence type="ECO:0000313" key="4">
    <source>
        <dbReference type="EMBL" id="AUH66213.1"/>
    </source>
</evidence>
<keyword evidence="5" id="KW-1185">Reference proteome</keyword>
<evidence type="ECO:0000256" key="2">
    <source>
        <dbReference type="PROSITE-ProRule" id="PRU00169"/>
    </source>
</evidence>
<dbReference type="Gene3D" id="3.40.50.2300">
    <property type="match status" value="1"/>
</dbReference>